<dbReference type="Gene3D" id="1.25.10.10">
    <property type="entry name" value="Leucine-rich Repeat Variant"/>
    <property type="match status" value="1"/>
</dbReference>
<dbReference type="AlphaFoldDB" id="A0AAD2E4A9"/>
<dbReference type="EMBL" id="OU503049">
    <property type="protein sequence ID" value="CAI9775603.1"/>
    <property type="molecule type" value="Genomic_DNA"/>
</dbReference>
<reference evidence="4" key="1">
    <citation type="submission" date="2023-05" db="EMBL/GenBank/DDBJ databases">
        <authorList>
            <person name="Huff M."/>
        </authorList>
    </citation>
    <scope>NUCLEOTIDE SEQUENCE</scope>
</reference>
<dbReference type="InterPro" id="IPR042197">
    <property type="entry name" value="Apaf_helical"/>
</dbReference>
<evidence type="ECO:0000313" key="5">
    <source>
        <dbReference type="Proteomes" id="UP000834106"/>
    </source>
</evidence>
<dbReference type="GO" id="GO:0019888">
    <property type="term" value="F:protein phosphatase regulator activity"/>
    <property type="evidence" value="ECO:0007669"/>
    <property type="project" value="InterPro"/>
</dbReference>
<dbReference type="Gene3D" id="1.10.8.430">
    <property type="entry name" value="Helical domain of apoptotic protease-activating factors"/>
    <property type="match status" value="1"/>
</dbReference>
<dbReference type="Pfam" id="PF01603">
    <property type="entry name" value="B56"/>
    <property type="match status" value="1"/>
</dbReference>
<dbReference type="Gene3D" id="3.40.50.300">
    <property type="entry name" value="P-loop containing nucleotide triphosphate hydrolases"/>
    <property type="match status" value="1"/>
</dbReference>
<dbReference type="InterPro" id="IPR036388">
    <property type="entry name" value="WH-like_DNA-bd_sf"/>
</dbReference>
<dbReference type="Gene3D" id="1.10.10.10">
    <property type="entry name" value="Winged helix-like DNA-binding domain superfamily/Winged helix DNA-binding domain"/>
    <property type="match status" value="1"/>
</dbReference>
<comment type="similarity">
    <text evidence="1">Belongs to the disease resistance NB-LRR family.</text>
</comment>
<dbReference type="InterPro" id="IPR002554">
    <property type="entry name" value="PP2A_B56"/>
</dbReference>
<organism evidence="4 5">
    <name type="scientific">Fraxinus pennsylvanica</name>
    <dbReference type="NCBI Taxonomy" id="56036"/>
    <lineage>
        <taxon>Eukaryota</taxon>
        <taxon>Viridiplantae</taxon>
        <taxon>Streptophyta</taxon>
        <taxon>Embryophyta</taxon>
        <taxon>Tracheophyta</taxon>
        <taxon>Spermatophyta</taxon>
        <taxon>Magnoliopsida</taxon>
        <taxon>eudicotyledons</taxon>
        <taxon>Gunneridae</taxon>
        <taxon>Pentapetalae</taxon>
        <taxon>asterids</taxon>
        <taxon>lamiids</taxon>
        <taxon>Lamiales</taxon>
        <taxon>Oleaceae</taxon>
        <taxon>Oleeae</taxon>
        <taxon>Fraxinus</taxon>
    </lineage>
</organism>
<dbReference type="PANTHER" id="PTHR36766">
    <property type="entry name" value="PLANT BROAD-SPECTRUM MILDEW RESISTANCE PROTEIN RPW8"/>
    <property type="match status" value="1"/>
</dbReference>
<keyword evidence="5" id="KW-1185">Reference proteome</keyword>
<gene>
    <name evidence="4" type="ORF">FPE_LOCUS23033</name>
</gene>
<evidence type="ECO:0000256" key="1">
    <source>
        <dbReference type="ARBA" id="ARBA00008894"/>
    </source>
</evidence>
<dbReference type="GO" id="GO:0007165">
    <property type="term" value="P:signal transduction"/>
    <property type="evidence" value="ECO:0007669"/>
    <property type="project" value="InterPro"/>
</dbReference>
<evidence type="ECO:0000256" key="2">
    <source>
        <dbReference type="ARBA" id="ARBA00022614"/>
    </source>
</evidence>
<dbReference type="GO" id="GO:0000159">
    <property type="term" value="C:protein phosphatase type 2A complex"/>
    <property type="evidence" value="ECO:0007669"/>
    <property type="project" value="InterPro"/>
</dbReference>
<evidence type="ECO:0000313" key="4">
    <source>
        <dbReference type="EMBL" id="CAI9775603.1"/>
    </source>
</evidence>
<dbReference type="SUPFAM" id="SSF48371">
    <property type="entry name" value="ARM repeat"/>
    <property type="match status" value="1"/>
</dbReference>
<name>A0AAD2E4A9_9LAMI</name>
<dbReference type="PANTHER" id="PTHR36766:SF3">
    <property type="entry name" value="RPW8 DOMAIN-CONTAINING PROTEIN"/>
    <property type="match status" value="1"/>
</dbReference>
<dbReference type="GO" id="GO:0043531">
    <property type="term" value="F:ADP binding"/>
    <property type="evidence" value="ECO:0007669"/>
    <property type="project" value="InterPro"/>
</dbReference>
<dbReference type="SUPFAM" id="SSF52540">
    <property type="entry name" value="P-loop containing nucleoside triphosphate hydrolases"/>
    <property type="match status" value="1"/>
</dbReference>
<sequence length="440" mass="50708">MFCIGKYGNNIFFQIVSRSPNLQLMVQKVFQSNKNQQMPIFQSDEDAIYQLEQFFLRQIGPAPKLLVLDDVWSGSESLIQQFLLPISGYKILVTSRFVFPRFEWTYKLNILNHQDAMTLFHHYAFKDGVRTVQKHLVEEVVRGCSGYPLALTVVGRSLYRQPEVNWINTVQNWSQGQSIYDTDMVLLSRLKTSLDALDGMTVLKNCFLDLGLFPEDQRIHAAALMDMWAELYNLDESGMYTLIYLHELSNRNLVDLTLVRKDDQDDIDYCKEHFVMQHDLLREMAIHQSKQGSIEERERLIVEINGNAFPKWLTDQKQQPINARILSITTGINPTWDSSLTNSKVNGNAVVAYEALPSFKDVANSEKQNLFIKKLNLGCVVFDFTDPTKNVNEKDIKKQTLVELVDYITSANGKFTETIMQEIVRMVSISLFWALSAQSW</sequence>
<dbReference type="InterPro" id="IPR016024">
    <property type="entry name" value="ARM-type_fold"/>
</dbReference>
<dbReference type="GO" id="GO:0006952">
    <property type="term" value="P:defense response"/>
    <property type="evidence" value="ECO:0007669"/>
    <property type="project" value="UniProtKB-KW"/>
</dbReference>
<proteinExistence type="inferred from homology"/>
<dbReference type="InterPro" id="IPR011989">
    <property type="entry name" value="ARM-like"/>
</dbReference>
<keyword evidence="3" id="KW-0611">Plant defense</keyword>
<evidence type="ECO:0008006" key="6">
    <source>
        <dbReference type="Google" id="ProtNLM"/>
    </source>
</evidence>
<keyword evidence="2" id="KW-0433">Leucine-rich repeat</keyword>
<evidence type="ECO:0000256" key="3">
    <source>
        <dbReference type="ARBA" id="ARBA00022821"/>
    </source>
</evidence>
<accession>A0AAD2E4A9</accession>
<dbReference type="InterPro" id="IPR027417">
    <property type="entry name" value="P-loop_NTPase"/>
</dbReference>
<dbReference type="Proteomes" id="UP000834106">
    <property type="component" value="Chromosome 14"/>
</dbReference>
<protein>
    <recommendedName>
        <fullName evidence="6">NB-ARC domain-containing protein</fullName>
    </recommendedName>
</protein>